<dbReference type="InterPro" id="IPR003439">
    <property type="entry name" value="ABC_transporter-like_ATP-bd"/>
</dbReference>
<proteinExistence type="inferred from homology"/>
<feature type="domain" description="ABC transporter" evidence="3">
    <location>
        <begin position="1"/>
        <end position="28"/>
    </location>
</feature>
<dbReference type="STRING" id="366522.GCA_001548055_00333"/>
<evidence type="ECO:0000313" key="5">
    <source>
        <dbReference type="Proteomes" id="UP000231638"/>
    </source>
</evidence>
<dbReference type="SUPFAM" id="SSF52540">
    <property type="entry name" value="P-loop containing nucleoside triphosphate hydrolases"/>
    <property type="match status" value="1"/>
</dbReference>
<comment type="caution">
    <text evidence="4">The sequence shown here is derived from an EMBL/GenBank/DDBJ whole genome shotgun (WGS) entry which is preliminary data.</text>
</comment>
<dbReference type="Proteomes" id="UP000231638">
    <property type="component" value="Unassembled WGS sequence"/>
</dbReference>
<evidence type="ECO:0000313" key="4">
    <source>
        <dbReference type="EMBL" id="DAB37170.1"/>
    </source>
</evidence>
<evidence type="ECO:0000256" key="1">
    <source>
        <dbReference type="ARBA" id="ARBA00005417"/>
    </source>
</evidence>
<reference evidence="4 5" key="1">
    <citation type="journal article" date="2017" name="Front. Microbiol.">
        <title>Comparative Genomic Analysis of the Class Epsilonproteobacteria and Proposed Reclassification to Epsilonbacteraeota (phyl. nov.).</title>
        <authorList>
            <person name="Waite D.W."/>
            <person name="Vanwonterghem I."/>
            <person name="Rinke C."/>
            <person name="Parks D.H."/>
            <person name="Zhang Y."/>
            <person name="Takai K."/>
            <person name="Sievert S.M."/>
            <person name="Simon J."/>
            <person name="Campbell B.J."/>
            <person name="Hanson T.E."/>
            <person name="Woyke T."/>
            <person name="Klotz M.G."/>
            <person name="Hugenholtz P."/>
        </authorList>
    </citation>
    <scope>NUCLEOTIDE SEQUENCE [LARGE SCALE GENOMIC DNA]</scope>
    <source>
        <strain evidence="4">UBA11420</strain>
    </source>
</reference>
<keyword evidence="2" id="KW-0813">Transport</keyword>
<organism evidence="4 5">
    <name type="scientific">Sulfurospirillum cavolei</name>
    <dbReference type="NCBI Taxonomy" id="366522"/>
    <lineage>
        <taxon>Bacteria</taxon>
        <taxon>Pseudomonadati</taxon>
        <taxon>Campylobacterota</taxon>
        <taxon>Epsilonproteobacteria</taxon>
        <taxon>Campylobacterales</taxon>
        <taxon>Sulfurospirillaceae</taxon>
        <taxon>Sulfurospirillum</taxon>
    </lineage>
</organism>
<sequence length="122" mass="13460">LSGGEKQLVLIARALAQGAKILVMDEPISGLDYGNQLRLLEAILTLCKEGYTFLKSTHFPEHALMLEGQTYALKDGKILANGDTKSVVTEALINTLYQTDITLFTTHFGYKACVPNFLNQRI</sequence>
<dbReference type="InterPro" id="IPR050153">
    <property type="entry name" value="Metal_Ion_Import_ABC"/>
</dbReference>
<evidence type="ECO:0000259" key="3">
    <source>
        <dbReference type="Pfam" id="PF00005"/>
    </source>
</evidence>
<dbReference type="InterPro" id="IPR027417">
    <property type="entry name" value="P-loop_NTPase"/>
</dbReference>
<dbReference type="Pfam" id="PF00005">
    <property type="entry name" value="ABC_tran"/>
    <property type="match status" value="1"/>
</dbReference>
<accession>A0A2D3WDL1</accession>
<evidence type="ECO:0000256" key="2">
    <source>
        <dbReference type="ARBA" id="ARBA00022448"/>
    </source>
</evidence>
<name>A0A2D3WDL1_9BACT</name>
<dbReference type="PANTHER" id="PTHR42734">
    <property type="entry name" value="METAL TRANSPORT SYSTEM ATP-BINDING PROTEIN TM_0124-RELATED"/>
    <property type="match status" value="1"/>
</dbReference>
<comment type="similarity">
    <text evidence="1">Belongs to the ABC transporter superfamily.</text>
</comment>
<dbReference type="GO" id="GO:0005524">
    <property type="term" value="F:ATP binding"/>
    <property type="evidence" value="ECO:0007669"/>
    <property type="project" value="InterPro"/>
</dbReference>
<feature type="non-terminal residue" evidence="4">
    <location>
        <position position="1"/>
    </location>
</feature>
<dbReference type="GO" id="GO:0016887">
    <property type="term" value="F:ATP hydrolysis activity"/>
    <property type="evidence" value="ECO:0007669"/>
    <property type="project" value="InterPro"/>
</dbReference>
<dbReference type="PANTHER" id="PTHR42734:SF6">
    <property type="entry name" value="MOLYBDATE IMPORT ATP-BINDING PROTEIN MOLC"/>
    <property type="match status" value="1"/>
</dbReference>
<dbReference type="AlphaFoldDB" id="A0A2D3WDL1"/>
<gene>
    <name evidence="4" type="ORF">CFH80_01010</name>
</gene>
<dbReference type="EMBL" id="DLUG01000031">
    <property type="protein sequence ID" value="DAB37170.1"/>
    <property type="molecule type" value="Genomic_DNA"/>
</dbReference>
<protein>
    <submittedName>
        <fullName evidence="4">ABC transporter</fullName>
    </submittedName>
</protein>
<dbReference type="Gene3D" id="3.40.50.300">
    <property type="entry name" value="P-loop containing nucleotide triphosphate hydrolases"/>
    <property type="match status" value="1"/>
</dbReference>